<dbReference type="KEGG" id="hcv:FTV88_2069"/>
<evidence type="ECO:0000313" key="15">
    <source>
        <dbReference type="Proteomes" id="UP000366051"/>
    </source>
</evidence>
<comment type="similarity">
    <text evidence="3 9">Belongs to the FliF family.</text>
</comment>
<evidence type="ECO:0000256" key="5">
    <source>
        <dbReference type="ARBA" id="ARBA00022692"/>
    </source>
</evidence>
<dbReference type="PIRSF" id="PIRSF004862">
    <property type="entry name" value="FliF"/>
    <property type="match status" value="1"/>
</dbReference>
<feature type="domain" description="Flagellar M-ring N-terminal" evidence="12">
    <location>
        <begin position="46"/>
        <end position="220"/>
    </location>
</feature>
<dbReference type="Gene3D" id="3.30.300.30">
    <property type="match status" value="1"/>
</dbReference>
<dbReference type="GO" id="GO:0009431">
    <property type="term" value="C:bacterial-type flagellum basal body, MS ring"/>
    <property type="evidence" value="ECO:0007669"/>
    <property type="project" value="InterPro"/>
</dbReference>
<feature type="transmembrane region" description="Helical" evidence="11">
    <location>
        <begin position="25"/>
        <end position="46"/>
    </location>
</feature>
<dbReference type="AlphaFoldDB" id="A0A5Q2MZR0"/>
<sequence length="530" mass="59409">MNEIYERLRTQLNELLNRLTKQQKIILAGSIFAVFFTILAFVFIAGRPDYVPLFSRLDPTDAGAIRARLMEMNRDFKISDDGTTIYVPSKDQANLRLELANAGLPRGTGWGFETFSESRFSETEREREIRLKVATETELARTLQNIPGVDNARVMIVPSTDSLFRENSTDATASVMLIMRPFSQLEDNQIRGIVHIVSRSVKSLKPENVTVVDQNGIVLSEGLFNDDFASLQLDGLTKHQIDAKRQFERHLEQKAQEMLNRVVGPGNAVVKVATELDFSQQETRDSQYGRPVGPLSTREIYESGEGSTGGAAPGVDANIPMQQEMEAGTSRYERSDIIINNEIPRTETHIITPPGSVINRLTVSVMIDSNRIDGEFDDIKQQQFEQAVARAVGIQYPIVEPVPGGRVEQISVVAMPFDRSATEELNRLLAEEATMRNWILIGAAVAGLLLVLASVFFIRKALAKKKEEEKPVEAIREEPLEDIAPPPLEAQLSPEERERIKIREQIEELTEKDPEAVARLLKTWLAEDSR</sequence>
<comment type="function">
    <text evidence="9">The M ring may be actively involved in energy transduction.</text>
</comment>
<organism evidence="14 15">
    <name type="scientific">Heliorestis convoluta</name>
    <dbReference type="NCBI Taxonomy" id="356322"/>
    <lineage>
        <taxon>Bacteria</taxon>
        <taxon>Bacillati</taxon>
        <taxon>Bacillota</taxon>
        <taxon>Clostridia</taxon>
        <taxon>Eubacteriales</taxon>
        <taxon>Heliobacteriaceae</taxon>
        <taxon>Heliorestis</taxon>
    </lineage>
</organism>
<keyword evidence="8 9" id="KW-0975">Bacterial flagellum</keyword>
<evidence type="ECO:0000256" key="7">
    <source>
        <dbReference type="ARBA" id="ARBA00023136"/>
    </source>
</evidence>
<evidence type="ECO:0000256" key="8">
    <source>
        <dbReference type="ARBA" id="ARBA00023143"/>
    </source>
</evidence>
<protein>
    <recommendedName>
        <fullName evidence="9">Flagellar M-ring protein</fullName>
    </recommendedName>
</protein>
<evidence type="ECO:0000256" key="2">
    <source>
        <dbReference type="ARBA" id="ARBA00004651"/>
    </source>
</evidence>
<dbReference type="GO" id="GO:0003774">
    <property type="term" value="F:cytoskeletal motor activity"/>
    <property type="evidence" value="ECO:0007669"/>
    <property type="project" value="InterPro"/>
</dbReference>
<dbReference type="PANTHER" id="PTHR30046">
    <property type="entry name" value="FLAGELLAR M-RING PROTEIN"/>
    <property type="match status" value="1"/>
</dbReference>
<feature type="domain" description="Flagellar M-ring C-terminal" evidence="13">
    <location>
        <begin position="259"/>
        <end position="417"/>
    </location>
</feature>
<dbReference type="InterPro" id="IPR045851">
    <property type="entry name" value="AMP-bd_C_sf"/>
</dbReference>
<accession>A0A5Q2MZR0</accession>
<dbReference type="GO" id="GO:0071973">
    <property type="term" value="P:bacterial-type flagellum-dependent cell motility"/>
    <property type="evidence" value="ECO:0007669"/>
    <property type="project" value="InterPro"/>
</dbReference>
<evidence type="ECO:0000256" key="3">
    <source>
        <dbReference type="ARBA" id="ARBA00007971"/>
    </source>
</evidence>
<dbReference type="PANTHER" id="PTHR30046:SF0">
    <property type="entry name" value="FLAGELLAR M-RING PROTEIN"/>
    <property type="match status" value="1"/>
</dbReference>
<evidence type="ECO:0000256" key="9">
    <source>
        <dbReference type="PIRNR" id="PIRNR004862"/>
    </source>
</evidence>
<keyword evidence="4" id="KW-1003">Cell membrane</keyword>
<keyword evidence="15" id="KW-1185">Reference proteome</keyword>
<dbReference type="InterPro" id="IPR000067">
    <property type="entry name" value="FlgMring_FliF"/>
</dbReference>
<dbReference type="Proteomes" id="UP000366051">
    <property type="component" value="Chromosome"/>
</dbReference>
<dbReference type="Pfam" id="PF08345">
    <property type="entry name" value="YscJ_FliF_C"/>
    <property type="match status" value="1"/>
</dbReference>
<keyword evidence="14" id="KW-0969">Cilium</keyword>
<proteinExistence type="inferred from homology"/>
<dbReference type="Pfam" id="PF01514">
    <property type="entry name" value="YscJ_FliF"/>
    <property type="match status" value="1"/>
</dbReference>
<evidence type="ECO:0000256" key="11">
    <source>
        <dbReference type="SAM" id="Phobius"/>
    </source>
</evidence>
<evidence type="ECO:0000259" key="12">
    <source>
        <dbReference type="Pfam" id="PF01514"/>
    </source>
</evidence>
<keyword evidence="5 11" id="KW-0812">Transmembrane</keyword>
<comment type="subcellular location">
    <subcellularLocation>
        <location evidence="1 9">Bacterial flagellum basal body</location>
    </subcellularLocation>
    <subcellularLocation>
        <location evidence="2">Cell membrane</location>
        <topology evidence="2">Multi-pass membrane protein</topology>
    </subcellularLocation>
</comment>
<evidence type="ECO:0000259" key="13">
    <source>
        <dbReference type="Pfam" id="PF08345"/>
    </source>
</evidence>
<gene>
    <name evidence="14" type="primary">fliF</name>
    <name evidence="14" type="ORF">FTV88_2069</name>
</gene>
<evidence type="ECO:0000256" key="1">
    <source>
        <dbReference type="ARBA" id="ARBA00004117"/>
    </source>
</evidence>
<feature type="transmembrane region" description="Helical" evidence="11">
    <location>
        <begin position="438"/>
        <end position="458"/>
    </location>
</feature>
<name>A0A5Q2MZR0_9FIRM</name>
<dbReference type="GO" id="GO:0005886">
    <property type="term" value="C:plasma membrane"/>
    <property type="evidence" value="ECO:0007669"/>
    <property type="project" value="UniProtKB-SubCell"/>
</dbReference>
<evidence type="ECO:0000256" key="10">
    <source>
        <dbReference type="SAM" id="MobiDB-lite"/>
    </source>
</evidence>
<dbReference type="RefSeq" id="WP_153725411.1">
    <property type="nucleotide sequence ID" value="NZ_CP045875.1"/>
</dbReference>
<dbReference type="InterPro" id="IPR043427">
    <property type="entry name" value="YscJ/FliF"/>
</dbReference>
<dbReference type="InterPro" id="IPR006182">
    <property type="entry name" value="FliF_N_dom"/>
</dbReference>
<evidence type="ECO:0000256" key="4">
    <source>
        <dbReference type="ARBA" id="ARBA00022475"/>
    </source>
</evidence>
<feature type="region of interest" description="Disordered" evidence="10">
    <location>
        <begin position="473"/>
        <end position="497"/>
    </location>
</feature>
<reference evidence="15" key="1">
    <citation type="submission" date="2019-11" db="EMBL/GenBank/DDBJ databases">
        <title>Genome sequence of Heliorestis convoluta strain HH, an alkaliphilic and minimalistic phototrophic bacterium from a soda lake in Egypt.</title>
        <authorList>
            <person name="Dewey E.D."/>
            <person name="Stokes L.M."/>
            <person name="Burchell B.M."/>
            <person name="Shaffer K.N."/>
            <person name="Huntington A.M."/>
            <person name="Baker J.M."/>
            <person name="Nadendla S."/>
            <person name="Giglio M.G."/>
            <person name="Touchman J.W."/>
            <person name="Blankenship R.E."/>
            <person name="Madigan M.T."/>
            <person name="Sattley W.M."/>
        </authorList>
    </citation>
    <scope>NUCLEOTIDE SEQUENCE [LARGE SCALE GENOMIC DNA]</scope>
    <source>
        <strain evidence="15">HH</strain>
    </source>
</reference>
<keyword evidence="14" id="KW-0966">Cell projection</keyword>
<dbReference type="OrthoDB" id="9807026at2"/>
<evidence type="ECO:0000256" key="6">
    <source>
        <dbReference type="ARBA" id="ARBA00022989"/>
    </source>
</evidence>
<dbReference type="NCBIfam" id="TIGR00206">
    <property type="entry name" value="fliF"/>
    <property type="match status" value="1"/>
</dbReference>
<evidence type="ECO:0000313" key="14">
    <source>
        <dbReference type="EMBL" id="QGG48167.1"/>
    </source>
</evidence>
<keyword evidence="6 11" id="KW-1133">Transmembrane helix</keyword>
<dbReference type="PRINTS" id="PR01009">
    <property type="entry name" value="FLGMRINGFLIF"/>
</dbReference>
<dbReference type="EMBL" id="CP045875">
    <property type="protein sequence ID" value="QGG48167.1"/>
    <property type="molecule type" value="Genomic_DNA"/>
</dbReference>
<keyword evidence="14" id="KW-0282">Flagellum</keyword>
<dbReference type="InterPro" id="IPR013556">
    <property type="entry name" value="Flag_M-ring_C"/>
</dbReference>
<keyword evidence="7 11" id="KW-0472">Membrane</keyword>